<dbReference type="EMBL" id="JAEUAH010000004">
    <property type="protein sequence ID" value="MBM0649993.1"/>
    <property type="molecule type" value="Genomic_DNA"/>
</dbReference>
<protein>
    <recommendedName>
        <fullName evidence="3">DUF416 family protein</fullName>
    </recommendedName>
</protein>
<dbReference type="Proteomes" id="UP000603506">
    <property type="component" value="Unassembled WGS sequence"/>
</dbReference>
<evidence type="ECO:0000313" key="1">
    <source>
        <dbReference type="EMBL" id="MBM0649993.1"/>
    </source>
</evidence>
<gene>
    <name evidence="1" type="ORF">JNB19_04345</name>
</gene>
<evidence type="ECO:0000313" key="2">
    <source>
        <dbReference type="Proteomes" id="UP000603506"/>
    </source>
</evidence>
<accession>A0ABS1YUE5</accession>
<sequence length="169" mass="20365">MEDFRSYFKEIDKKTSEIPENNLLFWGSWFCEALLQRCKNHIQVFLTDEEVSLINEIISYLWRQQLYEIDETYYFDETDCHQKEMFELIVSLDEILIYCQSGERGFEFSISQSIINVIDIMLQDEDKDILSKEGFQDALVQNEIKAQFEMISLLKEKKLTSEFKHWLRK</sequence>
<comment type="caution">
    <text evidence="1">The sequence shown here is derived from an EMBL/GenBank/DDBJ whole genome shotgun (WGS) entry which is preliminary data.</text>
</comment>
<dbReference type="RefSeq" id="WP_203092883.1">
    <property type="nucleotide sequence ID" value="NZ_JAESPH010000002.1"/>
</dbReference>
<keyword evidence="2" id="KW-1185">Reference proteome</keyword>
<dbReference type="Gene3D" id="1.20.1590.10">
    <property type="entry name" value="YP_001051499.1 domain like"/>
    <property type="match status" value="1"/>
</dbReference>
<organism evidence="1 2">
    <name type="scientific">Capnocytophaga genosp. AHN8471</name>
    <dbReference type="NCBI Taxonomy" id="327574"/>
    <lineage>
        <taxon>Bacteria</taxon>
        <taxon>Pseudomonadati</taxon>
        <taxon>Bacteroidota</taxon>
        <taxon>Flavobacteriia</taxon>
        <taxon>Flavobacteriales</taxon>
        <taxon>Flavobacteriaceae</taxon>
        <taxon>Capnocytophaga</taxon>
    </lineage>
</organism>
<dbReference type="InterPro" id="IPR023381">
    <property type="entry name" value="YP001051499.1-like_dom_sf"/>
</dbReference>
<name>A0ABS1YUE5_9FLAO</name>
<evidence type="ECO:0008006" key="3">
    <source>
        <dbReference type="Google" id="ProtNLM"/>
    </source>
</evidence>
<proteinExistence type="predicted"/>
<reference evidence="1 2" key="1">
    <citation type="submission" date="2021-01" db="EMBL/GenBank/DDBJ databases">
        <title>Evidence that Capnocytophaga endodontalis is a later homotypic synonym for Capnocytophaga genospecies AHN8471, and request for opinion on proposed recognition of strain AHN8471 as type strain of the species.</title>
        <authorList>
            <person name="Nicholson A.C."/>
            <person name="Hopper C.L."/>
            <person name="Gulvik C.A."/>
            <person name="Mcquiston J.R."/>
            <person name="Lau E.F."/>
        </authorList>
    </citation>
    <scope>NUCLEOTIDE SEQUENCE [LARGE SCALE GENOMIC DNA]</scope>
    <source>
        <strain evidence="1 2">AHN9576</strain>
    </source>
</reference>